<dbReference type="GO" id="GO:0006352">
    <property type="term" value="P:DNA-templated transcription initiation"/>
    <property type="evidence" value="ECO:0007669"/>
    <property type="project" value="InterPro"/>
</dbReference>
<comment type="similarity">
    <text evidence="1">Belongs to the sigma-70 factor family. ECF subfamily.</text>
</comment>
<evidence type="ECO:0000313" key="8">
    <source>
        <dbReference type="EMBL" id="RRD79372.1"/>
    </source>
</evidence>
<dbReference type="AlphaFoldDB" id="A0A3P1Z7P1"/>
<evidence type="ECO:0000256" key="1">
    <source>
        <dbReference type="ARBA" id="ARBA00010641"/>
    </source>
</evidence>
<dbReference type="Proteomes" id="UP000279860">
    <property type="component" value="Unassembled WGS sequence"/>
</dbReference>
<evidence type="ECO:0000313" key="9">
    <source>
        <dbReference type="Proteomes" id="UP000279860"/>
    </source>
</evidence>
<dbReference type="Pfam" id="PF08281">
    <property type="entry name" value="Sigma70_r4_2"/>
    <property type="match status" value="1"/>
</dbReference>
<evidence type="ECO:0000256" key="3">
    <source>
        <dbReference type="ARBA" id="ARBA00023082"/>
    </source>
</evidence>
<dbReference type="EMBL" id="RQYN01000002">
    <property type="protein sequence ID" value="RRD79372.1"/>
    <property type="molecule type" value="Genomic_DNA"/>
</dbReference>
<dbReference type="Pfam" id="PF04542">
    <property type="entry name" value="Sigma70_r2"/>
    <property type="match status" value="1"/>
</dbReference>
<dbReference type="PANTHER" id="PTHR43133:SF8">
    <property type="entry name" value="RNA POLYMERASE SIGMA FACTOR HI_1459-RELATED"/>
    <property type="match status" value="1"/>
</dbReference>
<dbReference type="SUPFAM" id="SSF88659">
    <property type="entry name" value="Sigma3 and sigma4 domains of RNA polymerase sigma factors"/>
    <property type="match status" value="1"/>
</dbReference>
<protein>
    <submittedName>
        <fullName evidence="8">Sigma-70 family RNA polymerase sigma factor</fullName>
    </submittedName>
</protein>
<dbReference type="InterPro" id="IPR039425">
    <property type="entry name" value="RNA_pol_sigma-70-like"/>
</dbReference>
<gene>
    <name evidence="8" type="ORF">EII41_00850</name>
</gene>
<evidence type="ECO:0000256" key="2">
    <source>
        <dbReference type="ARBA" id="ARBA00023015"/>
    </source>
</evidence>
<evidence type="ECO:0000256" key="4">
    <source>
        <dbReference type="ARBA" id="ARBA00023125"/>
    </source>
</evidence>
<accession>A0A3P1Z7P1</accession>
<dbReference type="RefSeq" id="WP_124789045.1">
    <property type="nucleotide sequence ID" value="NZ_RQYN01000002.1"/>
</dbReference>
<proteinExistence type="inferred from homology"/>
<keyword evidence="3" id="KW-0731">Sigma factor</keyword>
<feature type="domain" description="RNA polymerase sigma-70 region 2" evidence="6">
    <location>
        <begin position="27"/>
        <end position="95"/>
    </location>
</feature>
<evidence type="ECO:0000256" key="5">
    <source>
        <dbReference type="ARBA" id="ARBA00023163"/>
    </source>
</evidence>
<dbReference type="NCBIfam" id="TIGR02937">
    <property type="entry name" value="sigma70-ECF"/>
    <property type="match status" value="1"/>
</dbReference>
<dbReference type="SUPFAM" id="SSF88946">
    <property type="entry name" value="Sigma2 domain of RNA polymerase sigma factors"/>
    <property type="match status" value="1"/>
</dbReference>
<dbReference type="Gene3D" id="1.10.1740.10">
    <property type="match status" value="1"/>
</dbReference>
<dbReference type="InterPro" id="IPR013325">
    <property type="entry name" value="RNA_pol_sigma_r2"/>
</dbReference>
<keyword evidence="4" id="KW-0238">DNA-binding</keyword>
<feature type="domain" description="RNA polymerase sigma factor 70 region 4 type 2" evidence="7">
    <location>
        <begin position="133"/>
        <end position="171"/>
    </location>
</feature>
<reference evidence="8 9" key="1">
    <citation type="submission" date="2018-11" db="EMBL/GenBank/DDBJ databases">
        <title>Genomes From Bacteria Associated with the Canine Oral Cavity: a Test Case for Automated Genome-Based Taxonomic Assignment.</title>
        <authorList>
            <person name="Coil D.A."/>
            <person name="Jospin G."/>
            <person name="Darling A.E."/>
            <person name="Wallis C."/>
            <person name="Davis I.J."/>
            <person name="Harris S."/>
            <person name="Eisen J.A."/>
            <person name="Holcombe L.J."/>
            <person name="O'Flynn C."/>
        </authorList>
    </citation>
    <scope>NUCLEOTIDE SEQUENCE [LARGE SCALE GENOMIC DNA]</scope>
    <source>
        <strain evidence="8 9">OH1426_COT-023</strain>
    </source>
</reference>
<evidence type="ECO:0000259" key="6">
    <source>
        <dbReference type="Pfam" id="PF04542"/>
    </source>
</evidence>
<evidence type="ECO:0000259" key="7">
    <source>
        <dbReference type="Pfam" id="PF08281"/>
    </source>
</evidence>
<dbReference type="CDD" id="cd06171">
    <property type="entry name" value="Sigma70_r4"/>
    <property type="match status" value="1"/>
</dbReference>
<dbReference type="InterPro" id="IPR013324">
    <property type="entry name" value="RNA_pol_sigma_r3/r4-like"/>
</dbReference>
<dbReference type="Gene3D" id="1.10.10.10">
    <property type="entry name" value="Winged helix-like DNA-binding domain superfamily/Winged helix DNA-binding domain"/>
    <property type="match status" value="1"/>
</dbReference>
<dbReference type="GO" id="GO:0003677">
    <property type="term" value="F:DNA binding"/>
    <property type="evidence" value="ECO:0007669"/>
    <property type="project" value="UniProtKB-KW"/>
</dbReference>
<dbReference type="InterPro" id="IPR036388">
    <property type="entry name" value="WH-like_DNA-bd_sf"/>
</dbReference>
<organism evidence="8 9">
    <name type="scientific">Tannerella forsythia</name>
    <name type="common">Bacteroides forsythus</name>
    <dbReference type="NCBI Taxonomy" id="28112"/>
    <lineage>
        <taxon>Bacteria</taxon>
        <taxon>Pseudomonadati</taxon>
        <taxon>Bacteroidota</taxon>
        <taxon>Bacteroidia</taxon>
        <taxon>Bacteroidales</taxon>
        <taxon>Tannerellaceae</taxon>
        <taxon>Tannerella</taxon>
    </lineage>
</organism>
<dbReference type="InterPro" id="IPR013249">
    <property type="entry name" value="RNA_pol_sigma70_r4_t2"/>
</dbReference>
<keyword evidence="2" id="KW-0805">Transcription regulation</keyword>
<dbReference type="InterPro" id="IPR014284">
    <property type="entry name" value="RNA_pol_sigma-70_dom"/>
</dbReference>
<dbReference type="PANTHER" id="PTHR43133">
    <property type="entry name" value="RNA POLYMERASE ECF-TYPE SIGMA FACTO"/>
    <property type="match status" value="1"/>
</dbReference>
<dbReference type="InterPro" id="IPR007627">
    <property type="entry name" value="RNA_pol_sigma70_r2"/>
</dbReference>
<dbReference type="GO" id="GO:0016987">
    <property type="term" value="F:sigma factor activity"/>
    <property type="evidence" value="ECO:0007669"/>
    <property type="project" value="UniProtKB-KW"/>
</dbReference>
<keyword evidence="5" id="KW-0804">Transcription</keyword>
<sequence>MKNLKSMADEELVVMYATGNNAAFDVLLNRYKSNIHAYIYYIVRDRDLTEDIFQETFVKVIMTIKQGRYTENGKFKAWITRIAHNLIIDHFRQERNENTISNDEVEVDLFNDMRLCEGTVEDHLVQAQVFSDVKKMVEYLPDNQREVLEMRYYQNMSFKEIADRTGVSINTALGRMRYAILNMRRMAEENRIELSIA</sequence>
<comment type="caution">
    <text evidence="8">The sequence shown here is derived from an EMBL/GenBank/DDBJ whole genome shotgun (WGS) entry which is preliminary data.</text>
</comment>
<name>A0A3P1Z7P1_TANFO</name>